<feature type="transmembrane region" description="Helical" evidence="1">
    <location>
        <begin position="54"/>
        <end position="75"/>
    </location>
</feature>
<keyword evidence="1" id="KW-0812">Transmembrane</keyword>
<gene>
    <name evidence="2" type="ORF">DWB77_00069</name>
    <name evidence="3" type="ORF">DWB77_07523</name>
</gene>
<keyword evidence="1" id="KW-0472">Membrane</keyword>
<dbReference type="EMBL" id="CP032698">
    <property type="protein sequence ID" value="AYG77962.1"/>
    <property type="molecule type" value="Genomic_DNA"/>
</dbReference>
<evidence type="ECO:0000256" key="1">
    <source>
        <dbReference type="SAM" id="Phobius"/>
    </source>
</evidence>
<dbReference type="KEGG" id="shun:DWB77_07523"/>
<dbReference type="OrthoDB" id="4057173at2"/>
<dbReference type="Proteomes" id="UP000271554">
    <property type="component" value="Chromosome"/>
</dbReference>
<evidence type="ECO:0000313" key="3">
    <source>
        <dbReference type="EMBL" id="AYG85306.1"/>
    </source>
</evidence>
<feature type="transmembrane region" description="Helical" evidence="1">
    <location>
        <begin position="7"/>
        <end position="25"/>
    </location>
</feature>
<sequence length="271" mass="29711">MRPALAVLLKGSVPVSVGAFLLYGLDRAAAPSGGRHRFALEALAQALSQKAVPYVHAGVMVLAALVGVFALFAALECASDNRWLKALADAHGHYVLVDELSDPAWDLLRRAHRAQHVMLKSRVHGEDLIDRAANEYMFPAQLWEIALSLALYSKLCRQEPDHPQGTALISVLRDRRRALGAGLRGITSRVRALEDYAQQTAEADARYAELEQIRYLNDRSDQVPDLVARTAGDEHAVEEVEGKAAWAETVTDAFGQALREAQEAGREAFPR</sequence>
<keyword evidence="1" id="KW-1133">Transmembrane helix</keyword>
<accession>A0A387HN01</accession>
<evidence type="ECO:0000313" key="2">
    <source>
        <dbReference type="EMBL" id="AYG77962.1"/>
    </source>
</evidence>
<protein>
    <submittedName>
        <fullName evidence="3">Uncharacterized protein</fullName>
    </submittedName>
</protein>
<proteinExistence type="predicted"/>
<organism evidence="3 4">
    <name type="scientific">Streptomyces hundungensis</name>
    <dbReference type="NCBI Taxonomy" id="1077946"/>
    <lineage>
        <taxon>Bacteria</taxon>
        <taxon>Bacillati</taxon>
        <taxon>Actinomycetota</taxon>
        <taxon>Actinomycetes</taxon>
        <taxon>Kitasatosporales</taxon>
        <taxon>Streptomycetaceae</taxon>
        <taxon>Streptomyces</taxon>
    </lineage>
</organism>
<name>A0A387HN01_9ACTN</name>
<dbReference type="EMBL" id="CP032698">
    <property type="protein sequence ID" value="AYG85306.1"/>
    <property type="molecule type" value="Genomic_DNA"/>
</dbReference>
<evidence type="ECO:0000313" key="4">
    <source>
        <dbReference type="Proteomes" id="UP000271554"/>
    </source>
</evidence>
<dbReference type="AlphaFoldDB" id="A0A387HN01"/>
<dbReference type="KEGG" id="shun:DWB77_00069"/>
<keyword evidence="4" id="KW-1185">Reference proteome</keyword>
<dbReference type="RefSeq" id="WP_120719357.1">
    <property type="nucleotide sequence ID" value="NZ_CP032698.1"/>
</dbReference>
<reference evidence="3 4" key="1">
    <citation type="submission" date="2018-10" db="EMBL/GenBank/DDBJ databases">
        <title>Relationship between Morphology and Antimicrobial Activity in Streptomyces.</title>
        <authorList>
            <person name="Kang H.J."/>
            <person name="Kim S.B."/>
        </authorList>
    </citation>
    <scope>NUCLEOTIDE SEQUENCE [LARGE SCALE GENOMIC DNA]</scope>
    <source>
        <strain evidence="3 4">BH38</strain>
    </source>
</reference>